<protein>
    <submittedName>
        <fullName evidence="2">Uncharacterized protein</fullName>
    </submittedName>
</protein>
<evidence type="ECO:0000313" key="3">
    <source>
        <dbReference type="Proteomes" id="UP000191691"/>
    </source>
</evidence>
<comment type="caution">
    <text evidence="2">The sequence shown here is derived from an EMBL/GenBank/DDBJ whole genome shotgun (WGS) entry which is preliminary data.</text>
</comment>
<keyword evidence="3" id="KW-1185">Reference proteome</keyword>
<sequence>MDASNSSPDQGKGEQQPCELPNLSKKDNNVEPSDNVPPLTPPSQHEEETRHTLATELFQPTLKVLADLESDDRKFAFPAARLVELYRHLWDSCASKHIDGQKLEQNNQSLKEAGTHLTREGQTSASPRQAASSTALF</sequence>
<dbReference type="AlphaFoldDB" id="A0A1V6WCV1"/>
<evidence type="ECO:0000313" key="2">
    <source>
        <dbReference type="EMBL" id="OQE60736.1"/>
    </source>
</evidence>
<proteinExistence type="predicted"/>
<accession>A0A1V6WCV1</accession>
<feature type="region of interest" description="Disordered" evidence="1">
    <location>
        <begin position="1"/>
        <end position="51"/>
    </location>
</feature>
<dbReference type="EMBL" id="MOOB01000300">
    <property type="protein sequence ID" value="OQE60736.1"/>
    <property type="molecule type" value="Genomic_DNA"/>
</dbReference>
<dbReference type="Proteomes" id="UP000191691">
    <property type="component" value="Unassembled WGS sequence"/>
</dbReference>
<name>A0A1V6WCV1_PENNA</name>
<reference evidence="3" key="1">
    <citation type="journal article" date="2017" name="Nat. Microbiol.">
        <title>Global analysis of biosynthetic gene clusters reveals vast potential of secondary metabolite production in Penicillium species.</title>
        <authorList>
            <person name="Nielsen J.C."/>
            <person name="Grijseels S."/>
            <person name="Prigent S."/>
            <person name="Ji B."/>
            <person name="Dainat J."/>
            <person name="Nielsen K.F."/>
            <person name="Frisvad J.C."/>
            <person name="Workman M."/>
            <person name="Nielsen J."/>
        </authorList>
    </citation>
    <scope>NUCLEOTIDE SEQUENCE [LARGE SCALE GENOMIC DNA]</scope>
    <source>
        <strain evidence="3">IBT 13039</strain>
    </source>
</reference>
<organism evidence="2 3">
    <name type="scientific">Penicillium nalgiovense</name>
    <dbReference type="NCBI Taxonomy" id="60175"/>
    <lineage>
        <taxon>Eukaryota</taxon>
        <taxon>Fungi</taxon>
        <taxon>Dikarya</taxon>
        <taxon>Ascomycota</taxon>
        <taxon>Pezizomycotina</taxon>
        <taxon>Eurotiomycetes</taxon>
        <taxon>Eurotiomycetidae</taxon>
        <taxon>Eurotiales</taxon>
        <taxon>Aspergillaceae</taxon>
        <taxon>Penicillium</taxon>
    </lineage>
</organism>
<evidence type="ECO:0000256" key="1">
    <source>
        <dbReference type="SAM" id="MobiDB-lite"/>
    </source>
</evidence>
<feature type="region of interest" description="Disordered" evidence="1">
    <location>
        <begin position="98"/>
        <end position="137"/>
    </location>
</feature>
<feature type="compositionally biased region" description="Polar residues" evidence="1">
    <location>
        <begin position="120"/>
        <end position="137"/>
    </location>
</feature>
<gene>
    <name evidence="2" type="ORF">PENNAL_c0300G03435</name>
</gene>